<dbReference type="AlphaFoldDB" id="A0AA35UG79"/>
<accession>A0AA35UG79</accession>
<keyword evidence="1" id="KW-0812">Transmembrane</keyword>
<gene>
    <name evidence="2" type="ORF">MCNOR_0591</name>
</gene>
<reference evidence="2" key="1">
    <citation type="submission" date="2023-03" db="EMBL/GenBank/DDBJ databases">
        <authorList>
            <person name="Pearce D."/>
        </authorList>
    </citation>
    <scope>NUCLEOTIDE SEQUENCE</scope>
    <source>
        <strain evidence="2">Mc</strain>
    </source>
</reference>
<protein>
    <submittedName>
        <fullName evidence="2">Uncharacterized protein</fullName>
    </submittedName>
</protein>
<evidence type="ECO:0000313" key="3">
    <source>
        <dbReference type="Proteomes" id="UP001158598"/>
    </source>
</evidence>
<dbReference type="RefSeq" id="WP_256993108.1">
    <property type="nucleotide sequence ID" value="NZ_CP079096.1"/>
</dbReference>
<dbReference type="EMBL" id="OX458332">
    <property type="protein sequence ID" value="CAI8747927.1"/>
    <property type="molecule type" value="Genomic_DNA"/>
</dbReference>
<keyword evidence="1" id="KW-0472">Membrane</keyword>
<organism evidence="2 3">
    <name type="scientific">Methylococcus capsulatus</name>
    <dbReference type="NCBI Taxonomy" id="414"/>
    <lineage>
        <taxon>Bacteria</taxon>
        <taxon>Pseudomonadati</taxon>
        <taxon>Pseudomonadota</taxon>
        <taxon>Gammaproteobacteria</taxon>
        <taxon>Methylococcales</taxon>
        <taxon>Methylococcaceae</taxon>
        <taxon>Methylococcus</taxon>
    </lineage>
</organism>
<evidence type="ECO:0000313" key="2">
    <source>
        <dbReference type="EMBL" id="CAI8747927.1"/>
    </source>
</evidence>
<sequence>MTYEMNWLEITVVMLVVLSAYGVLRLCFGQVFRRARMERQQG</sequence>
<dbReference type="Proteomes" id="UP001158598">
    <property type="component" value="Chromosome"/>
</dbReference>
<evidence type="ECO:0000256" key="1">
    <source>
        <dbReference type="SAM" id="Phobius"/>
    </source>
</evidence>
<feature type="transmembrane region" description="Helical" evidence="1">
    <location>
        <begin position="6"/>
        <end position="28"/>
    </location>
</feature>
<proteinExistence type="predicted"/>
<keyword evidence="1" id="KW-1133">Transmembrane helix</keyword>
<name>A0AA35UG79_METCP</name>